<dbReference type="GO" id="GO:0005840">
    <property type="term" value="C:ribosome"/>
    <property type="evidence" value="ECO:0007669"/>
    <property type="project" value="InterPro"/>
</dbReference>
<dbReference type="InterPro" id="IPR035980">
    <property type="entry name" value="Ribosomal_bS6_sf"/>
</dbReference>
<sequence length="68" mass="7858">MRRHKQYHSIGDYWTMHFDASHGRCRGSAGLMRQDARVVRWTILKLGEKVEDVVAVKEKPLPARSPVV</sequence>
<dbReference type="GO" id="GO:0006412">
    <property type="term" value="P:translation"/>
    <property type="evidence" value="ECO:0007669"/>
    <property type="project" value="InterPro"/>
</dbReference>
<keyword evidence="2" id="KW-1185">Reference proteome</keyword>
<reference evidence="1 2" key="1">
    <citation type="submission" date="2016-03" db="EMBL/GenBank/DDBJ databases">
        <title>Whole genome sequencing of Grifola frondosa 9006-11.</title>
        <authorList>
            <person name="Min B."/>
            <person name="Park H."/>
            <person name="Kim J.-G."/>
            <person name="Cho H."/>
            <person name="Oh Y.-L."/>
            <person name="Kong W.-S."/>
            <person name="Choi I.-G."/>
        </authorList>
    </citation>
    <scope>NUCLEOTIDE SEQUENCE [LARGE SCALE GENOMIC DNA]</scope>
    <source>
        <strain evidence="1 2">9006-11</strain>
    </source>
</reference>
<accession>A0A1C7LT77</accession>
<protein>
    <submittedName>
        <fullName evidence="1">Uncharacterized protein</fullName>
    </submittedName>
</protein>
<dbReference type="STRING" id="5627.A0A1C7LT77"/>
<dbReference type="Proteomes" id="UP000092993">
    <property type="component" value="Unassembled WGS sequence"/>
</dbReference>
<dbReference type="GO" id="GO:0003735">
    <property type="term" value="F:structural constituent of ribosome"/>
    <property type="evidence" value="ECO:0007669"/>
    <property type="project" value="InterPro"/>
</dbReference>
<name>A0A1C7LT77_GRIFR</name>
<dbReference type="InterPro" id="IPR014717">
    <property type="entry name" value="Transl_elong_EF1B/ribsomal_bS6"/>
</dbReference>
<proteinExistence type="predicted"/>
<dbReference type="Gene3D" id="3.30.70.60">
    <property type="match status" value="1"/>
</dbReference>
<dbReference type="SUPFAM" id="SSF54995">
    <property type="entry name" value="Ribosomal protein S6"/>
    <property type="match status" value="1"/>
</dbReference>
<gene>
    <name evidence="1" type="ORF">A0H81_12910</name>
</gene>
<organism evidence="1 2">
    <name type="scientific">Grifola frondosa</name>
    <name type="common">Maitake</name>
    <name type="synonym">Polyporus frondosus</name>
    <dbReference type="NCBI Taxonomy" id="5627"/>
    <lineage>
        <taxon>Eukaryota</taxon>
        <taxon>Fungi</taxon>
        <taxon>Dikarya</taxon>
        <taxon>Basidiomycota</taxon>
        <taxon>Agaricomycotina</taxon>
        <taxon>Agaricomycetes</taxon>
        <taxon>Polyporales</taxon>
        <taxon>Grifolaceae</taxon>
        <taxon>Grifola</taxon>
    </lineage>
</organism>
<dbReference type="OrthoDB" id="10259681at2759"/>
<evidence type="ECO:0000313" key="2">
    <source>
        <dbReference type="Proteomes" id="UP000092993"/>
    </source>
</evidence>
<dbReference type="EMBL" id="LUGG01000025">
    <property type="protein sequence ID" value="OBZ67257.1"/>
    <property type="molecule type" value="Genomic_DNA"/>
</dbReference>
<comment type="caution">
    <text evidence="1">The sequence shown here is derived from an EMBL/GenBank/DDBJ whole genome shotgun (WGS) entry which is preliminary data.</text>
</comment>
<dbReference type="AlphaFoldDB" id="A0A1C7LT77"/>
<evidence type="ECO:0000313" key="1">
    <source>
        <dbReference type="EMBL" id="OBZ67257.1"/>
    </source>
</evidence>
<dbReference type="GO" id="GO:0019843">
    <property type="term" value="F:rRNA binding"/>
    <property type="evidence" value="ECO:0007669"/>
    <property type="project" value="InterPro"/>
</dbReference>